<organism evidence="2 3">
    <name type="scientific">Labrys neptuniae</name>
    <dbReference type="NCBI Taxonomy" id="376174"/>
    <lineage>
        <taxon>Bacteria</taxon>
        <taxon>Pseudomonadati</taxon>
        <taxon>Pseudomonadota</taxon>
        <taxon>Alphaproteobacteria</taxon>
        <taxon>Hyphomicrobiales</taxon>
        <taxon>Xanthobacteraceae</taxon>
        <taxon>Labrys</taxon>
    </lineage>
</organism>
<protein>
    <submittedName>
        <fullName evidence="2">Conjugal transfer protein TraD</fullName>
    </submittedName>
</protein>
<name>A0ABV3PWC4_9HYPH</name>
<dbReference type="Pfam" id="PF06412">
    <property type="entry name" value="TraD"/>
    <property type="match status" value="1"/>
</dbReference>
<feature type="region of interest" description="Disordered" evidence="1">
    <location>
        <begin position="64"/>
        <end position="96"/>
    </location>
</feature>
<proteinExistence type="predicted"/>
<gene>
    <name evidence="2" type="ORF">ABXS05_30550</name>
</gene>
<dbReference type="EMBL" id="JBFNQD010000019">
    <property type="protein sequence ID" value="MEW9309924.1"/>
    <property type="molecule type" value="Genomic_DNA"/>
</dbReference>
<evidence type="ECO:0000313" key="2">
    <source>
        <dbReference type="EMBL" id="MEW9309924.1"/>
    </source>
</evidence>
<keyword evidence="3" id="KW-1185">Reference proteome</keyword>
<dbReference type="RefSeq" id="WP_367626498.1">
    <property type="nucleotide sequence ID" value="NZ_JBFNQD010000019.1"/>
</dbReference>
<evidence type="ECO:0000256" key="1">
    <source>
        <dbReference type="SAM" id="MobiDB-lite"/>
    </source>
</evidence>
<evidence type="ECO:0000313" key="3">
    <source>
        <dbReference type="Proteomes" id="UP001555786"/>
    </source>
</evidence>
<dbReference type="Proteomes" id="UP001555786">
    <property type="component" value="Unassembled WGS sequence"/>
</dbReference>
<accession>A0ABV3PWC4</accession>
<reference evidence="2 3" key="1">
    <citation type="submission" date="2024-07" db="EMBL/GenBank/DDBJ databases">
        <title>Description of Labrys sedimenti sp. nov., isolated from a diclofenac-degrading enrichment culture.</title>
        <authorList>
            <person name="Tancsics A."/>
            <person name="Csepanyi A."/>
        </authorList>
    </citation>
    <scope>NUCLEOTIDE SEQUENCE [LARGE SCALE GENOMIC DNA]</scope>
    <source>
        <strain evidence="2 3">LMG 23578</strain>
    </source>
</reference>
<sequence length="96" mass="10674">MRSSQVERRRRTRHLIELGGLIVKAGIVELTGDDRAIVYGALLWMADKLKSDQNEQARTLWSAKGEQAFNASSATSEQPNAPHSTSHSTRSQIEIL</sequence>
<feature type="compositionally biased region" description="Polar residues" evidence="1">
    <location>
        <begin position="69"/>
        <end position="96"/>
    </location>
</feature>
<dbReference type="InterPro" id="IPR009444">
    <property type="entry name" value="Conjugal_tfr_TraD_a-type"/>
</dbReference>
<comment type="caution">
    <text evidence="2">The sequence shown here is derived from an EMBL/GenBank/DDBJ whole genome shotgun (WGS) entry which is preliminary data.</text>
</comment>